<dbReference type="Pfam" id="PF02771">
    <property type="entry name" value="Acyl-CoA_dh_N"/>
    <property type="match status" value="1"/>
</dbReference>
<gene>
    <name evidence="2" type="ORF">BC792_10513</name>
</gene>
<protein>
    <submittedName>
        <fullName evidence="2">Acyl-CoA dehydrogenase-like protein</fullName>
    </submittedName>
</protein>
<keyword evidence="3" id="KW-1185">Reference proteome</keyword>
<dbReference type="Gene3D" id="1.20.140.10">
    <property type="entry name" value="Butyryl-CoA Dehydrogenase, subunit A, domain 3"/>
    <property type="match status" value="1"/>
</dbReference>
<dbReference type="RefSeq" id="WP_148907924.1">
    <property type="nucleotide sequence ID" value="NZ_VNHX01000005.1"/>
</dbReference>
<sequence>MEEDDGGTAYNDAMLDNQLQALIRDEVPRAIEQKRLTPVLLDLVYRRNWFNLWVPKDYGGLGYDLSGGCRLLEELAYVDGGFGWTVTLCAGANMFAGYIDPVVASLVFADEKVCWGGSGKPSGRAERVGDGFVLNGTWKYATGAPHLTHFTLNAWLYEEGMPVVDTDGEPVYRSFFVGRDQVLIHYDWDTFGLECTASHSFSLSDIYVPENHAFDLQPDNRTHGDLLYRYPFMTFAECTLAVNYIGMFRRFLDLFERLLFLKSADPIWAKERGKELFRLVDAKRTTFEQKHQRLYSLMEQTWGTEAPEEALLTEVAMLTRTLVRAIKMDTVELFPFAGIAGAQRDNELNIVFRHIFTASQHALLNT</sequence>
<dbReference type="AlphaFoldDB" id="A0A5S5DNA6"/>
<accession>A0A5S5DNA6</accession>
<dbReference type="InterPro" id="IPR009100">
    <property type="entry name" value="AcylCoA_DH/oxidase_NM_dom_sf"/>
</dbReference>
<evidence type="ECO:0000259" key="1">
    <source>
        <dbReference type="Pfam" id="PF02771"/>
    </source>
</evidence>
<reference evidence="2 3" key="1">
    <citation type="submission" date="2019-07" db="EMBL/GenBank/DDBJ databases">
        <title>Genomic Encyclopedia of Archaeal and Bacterial Type Strains, Phase II (KMG-II): from individual species to whole genera.</title>
        <authorList>
            <person name="Goeker M."/>
        </authorList>
    </citation>
    <scope>NUCLEOTIDE SEQUENCE [LARGE SCALE GENOMIC DNA]</scope>
    <source>
        <strain evidence="2 3">DSM 18850</strain>
    </source>
</reference>
<dbReference type="SUPFAM" id="SSF56645">
    <property type="entry name" value="Acyl-CoA dehydrogenase NM domain-like"/>
    <property type="match status" value="1"/>
</dbReference>
<dbReference type="Gene3D" id="2.40.110.10">
    <property type="entry name" value="Butyryl-CoA Dehydrogenase, subunit A, domain 2"/>
    <property type="match status" value="1"/>
</dbReference>
<dbReference type="Gene3D" id="1.10.540.10">
    <property type="entry name" value="Acyl-CoA dehydrogenase/oxidase, N-terminal domain"/>
    <property type="match status" value="1"/>
</dbReference>
<dbReference type="InterPro" id="IPR046373">
    <property type="entry name" value="Acyl-CoA_Oxase/DH_mid-dom_sf"/>
</dbReference>
<dbReference type="GO" id="GO:0050660">
    <property type="term" value="F:flavin adenine dinucleotide binding"/>
    <property type="evidence" value="ECO:0007669"/>
    <property type="project" value="InterPro"/>
</dbReference>
<feature type="domain" description="Acyl-CoA dehydrogenase/oxidase N-terminal" evidence="1">
    <location>
        <begin position="14"/>
        <end position="88"/>
    </location>
</feature>
<proteinExistence type="predicted"/>
<organism evidence="2 3">
    <name type="scientific">Sphingobacterium allocomposti</name>
    <dbReference type="NCBI Taxonomy" id="415956"/>
    <lineage>
        <taxon>Bacteria</taxon>
        <taxon>Pseudomonadati</taxon>
        <taxon>Bacteroidota</taxon>
        <taxon>Sphingobacteriia</taxon>
        <taxon>Sphingobacteriales</taxon>
        <taxon>Sphingobacteriaceae</taxon>
        <taxon>Sphingobacterium</taxon>
    </lineage>
</organism>
<dbReference type="EMBL" id="VNHX01000005">
    <property type="protein sequence ID" value="TYP96526.1"/>
    <property type="molecule type" value="Genomic_DNA"/>
</dbReference>
<dbReference type="Proteomes" id="UP000325105">
    <property type="component" value="Unassembled WGS sequence"/>
</dbReference>
<dbReference type="PIRSF" id="PIRSF016578">
    <property type="entry name" value="HsaA"/>
    <property type="match status" value="1"/>
</dbReference>
<dbReference type="OrthoDB" id="1170793at2"/>
<dbReference type="InterPro" id="IPR013786">
    <property type="entry name" value="AcylCoA_DH/ox_N"/>
</dbReference>
<name>A0A5S5DNA6_9SPHI</name>
<dbReference type="InterPro" id="IPR037069">
    <property type="entry name" value="AcylCoA_DH/ox_N_sf"/>
</dbReference>
<comment type="caution">
    <text evidence="2">The sequence shown here is derived from an EMBL/GenBank/DDBJ whole genome shotgun (WGS) entry which is preliminary data.</text>
</comment>
<dbReference type="GO" id="GO:0016627">
    <property type="term" value="F:oxidoreductase activity, acting on the CH-CH group of donors"/>
    <property type="evidence" value="ECO:0007669"/>
    <property type="project" value="InterPro"/>
</dbReference>
<evidence type="ECO:0000313" key="3">
    <source>
        <dbReference type="Proteomes" id="UP000325105"/>
    </source>
</evidence>
<evidence type="ECO:0000313" key="2">
    <source>
        <dbReference type="EMBL" id="TYP96526.1"/>
    </source>
</evidence>